<name>A0AA36GD72_9BILA</name>
<dbReference type="InterPro" id="IPR006977">
    <property type="entry name" value="Yip1_dom"/>
</dbReference>
<feature type="non-terminal residue" evidence="17">
    <location>
        <position position="1"/>
    </location>
</feature>
<comment type="subcellular location">
    <subcellularLocation>
        <location evidence="3">Cell membrane</location>
        <topology evidence="3">Multi-pass membrane protein</topology>
    </subcellularLocation>
    <subcellularLocation>
        <location evidence="2">Cytoplasm</location>
    </subcellularLocation>
    <subcellularLocation>
        <location evidence="14">Golgi apparatus membrane</location>
        <topology evidence="14">Multi-pass membrane protein</topology>
    </subcellularLocation>
    <subcellularLocation>
        <location evidence="1">Golgi apparatus</location>
        <location evidence="1">cis-Golgi network membrane</location>
        <topology evidence="1">Multi-pass membrane protein</topology>
    </subcellularLocation>
</comment>
<keyword evidence="7 14" id="KW-0812">Transmembrane</keyword>
<feature type="transmembrane region" description="Helical" evidence="14">
    <location>
        <begin position="219"/>
        <end position="242"/>
    </location>
</feature>
<comment type="caution">
    <text evidence="17">The sequence shown here is derived from an EMBL/GenBank/DDBJ whole genome shotgun (WGS) entry which is preliminary data.</text>
</comment>
<keyword evidence="5" id="KW-1003">Cell membrane</keyword>
<evidence type="ECO:0000256" key="4">
    <source>
        <dbReference type="ARBA" id="ARBA00010596"/>
    </source>
</evidence>
<feature type="transmembrane region" description="Helical" evidence="14">
    <location>
        <begin position="122"/>
        <end position="148"/>
    </location>
</feature>
<dbReference type="PANTHER" id="PTHR15627">
    <property type="entry name" value="NATURAL KILLER CELL-SPECIFIC ANTIGEN KLIP1"/>
    <property type="match status" value="1"/>
</dbReference>
<evidence type="ECO:0000256" key="6">
    <source>
        <dbReference type="ARBA" id="ARBA00022490"/>
    </source>
</evidence>
<accession>A0AA36GD72</accession>
<evidence type="ECO:0000256" key="13">
    <source>
        <dbReference type="ARBA" id="ARBA00024809"/>
    </source>
</evidence>
<evidence type="ECO:0000256" key="1">
    <source>
        <dbReference type="ARBA" id="ARBA00004257"/>
    </source>
</evidence>
<feature type="transmembrane region" description="Helical" evidence="14">
    <location>
        <begin position="185"/>
        <end position="207"/>
    </location>
</feature>
<evidence type="ECO:0000256" key="14">
    <source>
        <dbReference type="RuleBase" id="RU361264"/>
    </source>
</evidence>
<dbReference type="PANTHER" id="PTHR15627:SF14">
    <property type="entry name" value="PROTEIN YIPF3"/>
    <property type="match status" value="1"/>
</dbReference>
<evidence type="ECO:0000313" key="18">
    <source>
        <dbReference type="Proteomes" id="UP001177023"/>
    </source>
</evidence>
<evidence type="ECO:0000313" key="17">
    <source>
        <dbReference type="EMBL" id="CAJ0586760.1"/>
    </source>
</evidence>
<keyword evidence="10" id="KW-0333">Golgi apparatus</keyword>
<keyword evidence="8" id="KW-0221">Differentiation</keyword>
<keyword evidence="18" id="KW-1185">Reference proteome</keyword>
<feature type="compositionally biased region" description="Basic and acidic residues" evidence="15">
    <location>
        <begin position="1"/>
        <end position="10"/>
    </location>
</feature>
<evidence type="ECO:0000256" key="15">
    <source>
        <dbReference type="SAM" id="MobiDB-lite"/>
    </source>
</evidence>
<dbReference type="AlphaFoldDB" id="A0AA36GD72"/>
<feature type="transmembrane region" description="Helical" evidence="14">
    <location>
        <begin position="160"/>
        <end position="179"/>
    </location>
</feature>
<proteinExistence type="inferred from homology"/>
<reference evidence="17" key="1">
    <citation type="submission" date="2023-06" db="EMBL/GenBank/DDBJ databases">
        <authorList>
            <person name="Delattre M."/>
        </authorList>
    </citation>
    <scope>NUCLEOTIDE SEQUENCE</scope>
    <source>
        <strain evidence="17">AF72</strain>
    </source>
</reference>
<evidence type="ECO:0000256" key="9">
    <source>
        <dbReference type="ARBA" id="ARBA00022989"/>
    </source>
</evidence>
<dbReference type="EMBL" id="CATQJA010002709">
    <property type="protein sequence ID" value="CAJ0586760.1"/>
    <property type="molecule type" value="Genomic_DNA"/>
</dbReference>
<keyword evidence="12" id="KW-0325">Glycoprotein</keyword>
<evidence type="ECO:0000256" key="3">
    <source>
        <dbReference type="ARBA" id="ARBA00004651"/>
    </source>
</evidence>
<protein>
    <recommendedName>
        <fullName evidence="14">Protein YIPF</fullName>
    </recommendedName>
</protein>
<sequence length="267" mass="29800">MQYSDSEPRQRTASSPGDAQQNAQNPAFTENLHAQLGHMVWEAGSKQIKDSFNAYGRIDYFRPYFDVEPKQVRDRLFQSFIPKLPTTVTYDLYGPSMVVLTMVAFLLLNMKSGGYTTQDGTLIGSAMVSCFAAWIIMSTVISTMCYVVNVDVGFVHTISLVGYSMTSHCLVLLLTAIYHPSHDHMYFFGLLLLFCFPSALRMGMYFASKTRDPAHKLTVIAVCVGIHLLYLIYLHFGFHVMVEELDEMLGESPNVIKAAISATNASA</sequence>
<dbReference type="GO" id="GO:0030154">
    <property type="term" value="P:cell differentiation"/>
    <property type="evidence" value="ECO:0007669"/>
    <property type="project" value="UniProtKB-KW"/>
</dbReference>
<evidence type="ECO:0000256" key="8">
    <source>
        <dbReference type="ARBA" id="ARBA00022782"/>
    </source>
</evidence>
<feature type="region of interest" description="Disordered" evidence="15">
    <location>
        <begin position="1"/>
        <end position="23"/>
    </location>
</feature>
<organism evidence="17 18">
    <name type="scientific">Mesorhabditis spiculigera</name>
    <dbReference type="NCBI Taxonomy" id="96644"/>
    <lineage>
        <taxon>Eukaryota</taxon>
        <taxon>Metazoa</taxon>
        <taxon>Ecdysozoa</taxon>
        <taxon>Nematoda</taxon>
        <taxon>Chromadorea</taxon>
        <taxon>Rhabditida</taxon>
        <taxon>Rhabditina</taxon>
        <taxon>Rhabditomorpha</taxon>
        <taxon>Rhabditoidea</taxon>
        <taxon>Rhabditidae</taxon>
        <taxon>Mesorhabditinae</taxon>
        <taxon>Mesorhabditis</taxon>
    </lineage>
</organism>
<evidence type="ECO:0000256" key="2">
    <source>
        <dbReference type="ARBA" id="ARBA00004496"/>
    </source>
</evidence>
<keyword evidence="6" id="KW-0963">Cytoplasm</keyword>
<evidence type="ECO:0000256" key="5">
    <source>
        <dbReference type="ARBA" id="ARBA00022475"/>
    </source>
</evidence>
<dbReference type="GO" id="GO:0005886">
    <property type="term" value="C:plasma membrane"/>
    <property type="evidence" value="ECO:0007669"/>
    <property type="project" value="UniProtKB-SubCell"/>
</dbReference>
<evidence type="ECO:0000256" key="7">
    <source>
        <dbReference type="ARBA" id="ARBA00022692"/>
    </source>
</evidence>
<dbReference type="Proteomes" id="UP001177023">
    <property type="component" value="Unassembled WGS sequence"/>
</dbReference>
<feature type="domain" description="Yip1" evidence="16">
    <location>
        <begin position="89"/>
        <end position="232"/>
    </location>
</feature>
<evidence type="ECO:0000256" key="10">
    <source>
        <dbReference type="ARBA" id="ARBA00023034"/>
    </source>
</evidence>
<evidence type="ECO:0000259" key="16">
    <source>
        <dbReference type="Pfam" id="PF04893"/>
    </source>
</evidence>
<dbReference type="Pfam" id="PF04893">
    <property type="entry name" value="Yip1"/>
    <property type="match status" value="1"/>
</dbReference>
<comment type="similarity">
    <text evidence="4 14">Belongs to the YIP1 family.</text>
</comment>
<comment type="function">
    <text evidence="13">Involved in the maintenance of the Golgi structure. May play a role in hematopoiesis.</text>
</comment>
<dbReference type="GO" id="GO:0000139">
    <property type="term" value="C:Golgi membrane"/>
    <property type="evidence" value="ECO:0007669"/>
    <property type="project" value="UniProtKB-SubCell"/>
</dbReference>
<evidence type="ECO:0000256" key="11">
    <source>
        <dbReference type="ARBA" id="ARBA00023136"/>
    </source>
</evidence>
<gene>
    <name evidence="17" type="ORF">MSPICULIGERA_LOCUS24748</name>
</gene>
<dbReference type="InterPro" id="IPR051521">
    <property type="entry name" value="tRNA_Mod/Golgi_Maint"/>
</dbReference>
<feature type="transmembrane region" description="Helical" evidence="14">
    <location>
        <begin position="92"/>
        <end position="110"/>
    </location>
</feature>
<evidence type="ECO:0000256" key="12">
    <source>
        <dbReference type="ARBA" id="ARBA00023180"/>
    </source>
</evidence>
<keyword evidence="11 14" id="KW-0472">Membrane</keyword>
<feature type="compositionally biased region" description="Polar residues" evidence="15">
    <location>
        <begin position="11"/>
        <end position="23"/>
    </location>
</feature>
<keyword evidence="9 14" id="KW-1133">Transmembrane helix</keyword>